<protein>
    <submittedName>
        <fullName evidence="1">Uncharacterized protein</fullName>
    </submittedName>
</protein>
<organism evidence="1 2">
    <name type="scientific">Puccinia sorghi</name>
    <dbReference type="NCBI Taxonomy" id="27349"/>
    <lineage>
        <taxon>Eukaryota</taxon>
        <taxon>Fungi</taxon>
        <taxon>Dikarya</taxon>
        <taxon>Basidiomycota</taxon>
        <taxon>Pucciniomycotina</taxon>
        <taxon>Pucciniomycetes</taxon>
        <taxon>Pucciniales</taxon>
        <taxon>Pucciniaceae</taxon>
        <taxon>Puccinia</taxon>
    </lineage>
</organism>
<dbReference type="Proteomes" id="UP000037035">
    <property type="component" value="Unassembled WGS sequence"/>
</dbReference>
<dbReference type="EMBL" id="LAVV01014515">
    <property type="protein sequence ID" value="KNZ44690.1"/>
    <property type="molecule type" value="Genomic_DNA"/>
</dbReference>
<dbReference type="VEuPathDB" id="FungiDB:VP01_891g4"/>
<keyword evidence="2" id="KW-1185">Reference proteome</keyword>
<accession>A0A0L6UA76</accession>
<evidence type="ECO:0000313" key="2">
    <source>
        <dbReference type="Proteomes" id="UP000037035"/>
    </source>
</evidence>
<proteinExistence type="predicted"/>
<sequence>MLKPHHQDKHWQNKHRNQIRNIVKACLLPHLCGYLSSSVTGFIKFTMGLRMRNSQSLPPLSSTEEIAAWVNSIDSHEEMVVQKLSSTDNNIENQPISTQTKHLSDKNVKLLAASQWNKATALLLITHWSALYQMQANNPPKTFTRILKV</sequence>
<comment type="caution">
    <text evidence="1">The sequence shown here is derived from an EMBL/GenBank/DDBJ whole genome shotgun (WGS) entry which is preliminary data.</text>
</comment>
<reference evidence="1 2" key="1">
    <citation type="submission" date="2015-08" db="EMBL/GenBank/DDBJ databases">
        <title>Next Generation Sequencing and Analysis of the Genome of Puccinia sorghi L Schw, the Causal Agent of Maize Common Rust.</title>
        <authorList>
            <person name="Rochi L."/>
            <person name="Burguener G."/>
            <person name="Darino M."/>
            <person name="Turjanski A."/>
            <person name="Kreff E."/>
            <person name="Dieguez M.J."/>
            <person name="Sacco F."/>
        </authorList>
    </citation>
    <scope>NUCLEOTIDE SEQUENCE [LARGE SCALE GENOMIC DNA]</scope>
    <source>
        <strain evidence="1 2">RO10H11247</strain>
    </source>
</reference>
<dbReference type="AlphaFoldDB" id="A0A0L6UA76"/>
<dbReference type="STRING" id="27349.A0A0L6UA76"/>
<evidence type="ECO:0000313" key="1">
    <source>
        <dbReference type="EMBL" id="KNZ44690.1"/>
    </source>
</evidence>
<gene>
    <name evidence="1" type="ORF">VP01_891g4</name>
</gene>
<name>A0A0L6UA76_9BASI</name>